<keyword evidence="1" id="KW-0732">Signal</keyword>
<evidence type="ECO:0000259" key="2">
    <source>
        <dbReference type="Pfam" id="PF06725"/>
    </source>
</evidence>
<dbReference type="RefSeq" id="WP_377087385.1">
    <property type="nucleotide sequence ID" value="NZ_JBHSJL010000014.1"/>
</dbReference>
<feature type="signal peptide" evidence="1">
    <location>
        <begin position="1"/>
        <end position="22"/>
    </location>
</feature>
<reference evidence="4" key="1">
    <citation type="journal article" date="2019" name="Int. J. Syst. Evol. Microbiol.">
        <title>The Global Catalogue of Microorganisms (GCM) 10K type strain sequencing project: providing services to taxonomists for standard genome sequencing and annotation.</title>
        <authorList>
            <consortium name="The Broad Institute Genomics Platform"/>
            <consortium name="The Broad Institute Genome Sequencing Center for Infectious Disease"/>
            <person name="Wu L."/>
            <person name="Ma J."/>
        </authorList>
    </citation>
    <scope>NUCLEOTIDE SEQUENCE [LARGE SCALE GENOMIC DNA]</scope>
    <source>
        <strain evidence="4">CCUG 57942</strain>
    </source>
</reference>
<name>A0ABW4ZBW6_9BACT</name>
<protein>
    <submittedName>
        <fullName evidence="3">3D domain-containing protein</fullName>
    </submittedName>
</protein>
<accession>A0ABW4ZBW6</accession>
<organism evidence="3 4">
    <name type="scientific">Rubritalea tangerina</name>
    <dbReference type="NCBI Taxonomy" id="430798"/>
    <lineage>
        <taxon>Bacteria</taxon>
        <taxon>Pseudomonadati</taxon>
        <taxon>Verrucomicrobiota</taxon>
        <taxon>Verrucomicrobiia</taxon>
        <taxon>Verrucomicrobiales</taxon>
        <taxon>Rubritaleaceae</taxon>
        <taxon>Rubritalea</taxon>
    </lineage>
</organism>
<feature type="chain" id="PRO_5046008431" evidence="1">
    <location>
        <begin position="23"/>
        <end position="206"/>
    </location>
</feature>
<proteinExistence type="predicted"/>
<evidence type="ECO:0000256" key="1">
    <source>
        <dbReference type="SAM" id="SignalP"/>
    </source>
</evidence>
<evidence type="ECO:0000313" key="3">
    <source>
        <dbReference type="EMBL" id="MFD2159031.1"/>
    </source>
</evidence>
<dbReference type="CDD" id="cd14667">
    <property type="entry name" value="3D_containing_proteins"/>
    <property type="match status" value="1"/>
</dbReference>
<dbReference type="PROSITE" id="PS51257">
    <property type="entry name" value="PROKAR_LIPOPROTEIN"/>
    <property type="match status" value="1"/>
</dbReference>
<gene>
    <name evidence="3" type="ORF">ACFSW8_08985</name>
</gene>
<sequence>MSNLFFRTAMGLIASMAMTSCALDATTTTKVQKGMPHPPCPKLVAKDFGRQKDKHGMTTYKHDEHRRHVRTTSYSHMEKEKGCHGLKSAAGCQLKYTNKVRSAAADWSVYPMGTKFKIKGLPYVYEVNDYGSALVGTNTIDLFKPNLSTMRKWGTRKVEITVIEWGSYEQSRRILSGRTRYKHCRKMHSAIVKKLNTGQVAKLENS</sequence>
<dbReference type="Pfam" id="PF06725">
    <property type="entry name" value="3D"/>
    <property type="match status" value="1"/>
</dbReference>
<dbReference type="EMBL" id="JBHUJB010000035">
    <property type="protein sequence ID" value="MFD2159031.1"/>
    <property type="molecule type" value="Genomic_DNA"/>
</dbReference>
<dbReference type="Proteomes" id="UP001597389">
    <property type="component" value="Unassembled WGS sequence"/>
</dbReference>
<keyword evidence="4" id="KW-1185">Reference proteome</keyword>
<feature type="domain" description="3D" evidence="2">
    <location>
        <begin position="101"/>
        <end position="163"/>
    </location>
</feature>
<evidence type="ECO:0000313" key="4">
    <source>
        <dbReference type="Proteomes" id="UP001597389"/>
    </source>
</evidence>
<dbReference type="InterPro" id="IPR059180">
    <property type="entry name" value="3D_YorM"/>
</dbReference>
<dbReference type="InterPro" id="IPR010611">
    <property type="entry name" value="3D_dom"/>
</dbReference>
<comment type="caution">
    <text evidence="3">The sequence shown here is derived from an EMBL/GenBank/DDBJ whole genome shotgun (WGS) entry which is preliminary data.</text>
</comment>